<protein>
    <submittedName>
        <fullName evidence="1">Uncharacterized protein</fullName>
    </submittedName>
</protein>
<dbReference type="Proteomes" id="UP000307790">
    <property type="component" value="Unassembled WGS sequence"/>
</dbReference>
<comment type="caution">
    <text evidence="1">The sequence shown here is derived from an EMBL/GenBank/DDBJ whole genome shotgun (WGS) entry which is preliminary data.</text>
</comment>
<dbReference type="EMBL" id="VCBC01000003">
    <property type="protein sequence ID" value="TLU67339.1"/>
    <property type="molecule type" value="Genomic_DNA"/>
</dbReference>
<dbReference type="RefSeq" id="WP_138318621.1">
    <property type="nucleotide sequence ID" value="NZ_VCBC01000003.1"/>
</dbReference>
<reference evidence="1 2" key="1">
    <citation type="submission" date="2019-05" db="EMBL/GenBank/DDBJ databases">
        <title>Genome sequences of Thalassotalea litorea 1K03283.</title>
        <authorList>
            <person name="Zhang D."/>
        </authorList>
    </citation>
    <scope>NUCLEOTIDE SEQUENCE [LARGE SCALE GENOMIC DNA]</scope>
    <source>
        <strain evidence="1 2">MCCC 1K03283</strain>
    </source>
</reference>
<evidence type="ECO:0000313" key="1">
    <source>
        <dbReference type="EMBL" id="TLU67339.1"/>
    </source>
</evidence>
<evidence type="ECO:0000313" key="2">
    <source>
        <dbReference type="Proteomes" id="UP000307790"/>
    </source>
</evidence>
<dbReference type="AlphaFoldDB" id="A0A5R9IRU1"/>
<proteinExistence type="predicted"/>
<gene>
    <name evidence="1" type="ORF">FE810_03390</name>
</gene>
<organism evidence="1 2">
    <name type="scientific">Thalassotalea litorea</name>
    <dbReference type="NCBI Taxonomy" id="2020715"/>
    <lineage>
        <taxon>Bacteria</taxon>
        <taxon>Pseudomonadati</taxon>
        <taxon>Pseudomonadota</taxon>
        <taxon>Gammaproteobacteria</taxon>
        <taxon>Alteromonadales</taxon>
        <taxon>Colwelliaceae</taxon>
        <taxon>Thalassotalea</taxon>
    </lineage>
</organism>
<accession>A0A5R9IRU1</accession>
<sequence length="238" mass="27410">MANPFIEMLQNIGRDQRRLLLEFLVYAQEKIQQQRVTLSDEEKAIICALSAAFNALYFNGKLQVIDTRPAGRQKNYSIKDKVAIYVLAHYYAIGEKADINIRKLSAMTGISRRTIKRVYDEVNQDSLLLDLAEPIFESMLLDYKSKLEKELDINWETFDYVTHKLPQVSLDSINLIGADYCLIYIVESIWLSNMNPSQVSEATPFFLYYIGVGGFCDKSERQYPSLAHMFKTFLTSVN</sequence>
<keyword evidence="2" id="KW-1185">Reference proteome</keyword>
<name>A0A5R9IRU1_9GAMM</name>